<feature type="compositionally biased region" description="Low complexity" evidence="1">
    <location>
        <begin position="123"/>
        <end position="142"/>
    </location>
</feature>
<evidence type="ECO:0000256" key="2">
    <source>
        <dbReference type="SAM" id="Phobius"/>
    </source>
</evidence>
<feature type="region of interest" description="Disordered" evidence="1">
    <location>
        <begin position="123"/>
        <end position="155"/>
    </location>
</feature>
<keyword evidence="2" id="KW-0812">Transmembrane</keyword>
<proteinExistence type="predicted"/>
<accession>A0ABS4BBN1</accession>
<evidence type="ECO:0000256" key="1">
    <source>
        <dbReference type="SAM" id="MobiDB-lite"/>
    </source>
</evidence>
<feature type="transmembrane region" description="Helical" evidence="2">
    <location>
        <begin position="42"/>
        <end position="61"/>
    </location>
</feature>
<organism evidence="3 4">
    <name type="scientific">Jiella mangrovi</name>
    <dbReference type="NCBI Taxonomy" id="2821407"/>
    <lineage>
        <taxon>Bacteria</taxon>
        <taxon>Pseudomonadati</taxon>
        <taxon>Pseudomonadota</taxon>
        <taxon>Alphaproteobacteria</taxon>
        <taxon>Hyphomicrobiales</taxon>
        <taxon>Aurantimonadaceae</taxon>
        <taxon>Jiella</taxon>
    </lineage>
</organism>
<name>A0ABS4BBN1_9HYPH</name>
<comment type="caution">
    <text evidence="3">The sequence shown here is derived from an EMBL/GenBank/DDBJ whole genome shotgun (WGS) entry which is preliminary data.</text>
</comment>
<dbReference type="RefSeq" id="WP_209592559.1">
    <property type="nucleotide sequence ID" value="NZ_JAGJCF010000001.1"/>
</dbReference>
<keyword evidence="4" id="KW-1185">Reference proteome</keyword>
<keyword evidence="2" id="KW-1133">Transmembrane helix</keyword>
<evidence type="ECO:0000313" key="4">
    <source>
        <dbReference type="Proteomes" id="UP000678276"/>
    </source>
</evidence>
<protein>
    <recommendedName>
        <fullName evidence="5">HAMP domain-containing protein</fullName>
    </recommendedName>
</protein>
<keyword evidence="2" id="KW-0472">Membrane</keyword>
<dbReference type="Gene3D" id="6.10.340.10">
    <property type="match status" value="1"/>
</dbReference>
<reference evidence="3 4" key="1">
    <citation type="submission" date="2021-04" db="EMBL/GenBank/DDBJ databases">
        <title>Whole genome sequence of Jiella sp. KSK16Y-1.</title>
        <authorList>
            <person name="Tuo L."/>
        </authorList>
    </citation>
    <scope>NUCLEOTIDE SEQUENCE [LARGE SCALE GENOMIC DNA]</scope>
    <source>
        <strain evidence="3 4">KSK16Y-1</strain>
    </source>
</reference>
<evidence type="ECO:0000313" key="3">
    <source>
        <dbReference type="EMBL" id="MBP0614162.1"/>
    </source>
</evidence>
<gene>
    <name evidence="3" type="ORF">J6595_00980</name>
</gene>
<dbReference type="Proteomes" id="UP000678276">
    <property type="component" value="Unassembled WGS sequence"/>
</dbReference>
<sequence length="168" mass="17860">MARASIWWSLDKADAFAGAKDEHIAVTQDDVSARFALARGTILVGVVSCVLAAIGFAVALSRGFARRVGLMTAAMRRLAPGDKAVEIPAIGRDRLAAQSTRTDERAVSIVRFNEPFARCAAPRTTTRSAARMAPAKPARALPQMKRTGSGGAAPDYAKDVSAVSWKEF</sequence>
<dbReference type="EMBL" id="JAGJCF010000001">
    <property type="protein sequence ID" value="MBP0614162.1"/>
    <property type="molecule type" value="Genomic_DNA"/>
</dbReference>
<evidence type="ECO:0008006" key="5">
    <source>
        <dbReference type="Google" id="ProtNLM"/>
    </source>
</evidence>